<reference evidence="2" key="1">
    <citation type="submission" date="2021-02" db="EMBL/GenBank/DDBJ databases">
        <authorList>
            <person name="Nowell W R."/>
        </authorList>
    </citation>
    <scope>NUCLEOTIDE SEQUENCE</scope>
</reference>
<dbReference type="EMBL" id="CAJNOQ010002384">
    <property type="protein sequence ID" value="CAF0955370.1"/>
    <property type="molecule type" value="Genomic_DNA"/>
</dbReference>
<accession>A0A814DIX9</accession>
<dbReference type="EMBL" id="CAJOBA010001249">
    <property type="protein sequence ID" value="CAF3584950.1"/>
    <property type="molecule type" value="Genomic_DNA"/>
</dbReference>
<evidence type="ECO:0000313" key="5">
    <source>
        <dbReference type="Proteomes" id="UP000663829"/>
    </source>
</evidence>
<evidence type="ECO:0000313" key="2">
    <source>
        <dbReference type="EMBL" id="CAF0955370.1"/>
    </source>
</evidence>
<evidence type="ECO:0000313" key="3">
    <source>
        <dbReference type="EMBL" id="CAF3584950.1"/>
    </source>
</evidence>
<dbReference type="EMBL" id="CAJOBC010002384">
    <property type="protein sequence ID" value="CAF3730484.1"/>
    <property type="molecule type" value="Genomic_DNA"/>
</dbReference>
<dbReference type="Proteomes" id="UP000681722">
    <property type="component" value="Unassembled WGS sequence"/>
</dbReference>
<dbReference type="OrthoDB" id="10066957at2759"/>
<protein>
    <submittedName>
        <fullName evidence="2">Uncharacterized protein</fullName>
    </submittedName>
</protein>
<dbReference type="EMBL" id="CAJNOK010001249">
    <property type="protein sequence ID" value="CAF0801586.1"/>
    <property type="molecule type" value="Genomic_DNA"/>
</dbReference>
<keyword evidence="5" id="KW-1185">Reference proteome</keyword>
<dbReference type="Proteomes" id="UP000682733">
    <property type="component" value="Unassembled WGS sequence"/>
</dbReference>
<organism evidence="2 5">
    <name type="scientific">Didymodactylos carnosus</name>
    <dbReference type="NCBI Taxonomy" id="1234261"/>
    <lineage>
        <taxon>Eukaryota</taxon>
        <taxon>Metazoa</taxon>
        <taxon>Spiralia</taxon>
        <taxon>Gnathifera</taxon>
        <taxon>Rotifera</taxon>
        <taxon>Eurotatoria</taxon>
        <taxon>Bdelloidea</taxon>
        <taxon>Philodinida</taxon>
        <taxon>Philodinidae</taxon>
        <taxon>Didymodactylos</taxon>
    </lineage>
</organism>
<comment type="caution">
    <text evidence="2">The sequence shown here is derived from an EMBL/GenBank/DDBJ whole genome shotgun (WGS) entry which is preliminary data.</text>
</comment>
<gene>
    <name evidence="2" type="ORF">GPM918_LOCUS11468</name>
    <name evidence="1" type="ORF">OVA965_LOCUS4674</name>
    <name evidence="4" type="ORF">SRO942_LOCUS11469</name>
    <name evidence="3" type="ORF">TMI583_LOCUS4672</name>
</gene>
<dbReference type="Proteomes" id="UP000677228">
    <property type="component" value="Unassembled WGS sequence"/>
</dbReference>
<dbReference type="Proteomes" id="UP000663829">
    <property type="component" value="Unassembled WGS sequence"/>
</dbReference>
<sequence>MMINKVKKDPLLQQQIEDIVKSKNNNISVTADSIVSSFTTVFQTFGNRLTEPEDKTDNFEEYNPMVYIF</sequence>
<evidence type="ECO:0000313" key="4">
    <source>
        <dbReference type="EMBL" id="CAF3730484.1"/>
    </source>
</evidence>
<proteinExistence type="predicted"/>
<evidence type="ECO:0000313" key="1">
    <source>
        <dbReference type="EMBL" id="CAF0801586.1"/>
    </source>
</evidence>
<dbReference type="AlphaFoldDB" id="A0A814DIX9"/>
<name>A0A814DIX9_9BILA</name>